<dbReference type="AlphaFoldDB" id="A0A0A3IU99"/>
<accession>A0A0A3IU99</accession>
<reference evidence="3 4" key="1">
    <citation type="submission" date="2014-02" db="EMBL/GenBank/DDBJ databases">
        <title>Draft genome sequence of Lysinibacillus odysseyi NBRC 100172.</title>
        <authorList>
            <person name="Zhang F."/>
            <person name="Wang G."/>
            <person name="Zhang L."/>
        </authorList>
    </citation>
    <scope>NUCLEOTIDE SEQUENCE [LARGE SCALE GENOMIC DNA]</scope>
    <source>
        <strain evidence="3 4">NBRC 100172</strain>
    </source>
</reference>
<sequence>MQYALLGDLHSHYENTKSVLYHIGEIAPNAQIIGLGDLFECKIGKKKAASLTSLIPLKEAVILQEKFCKLLTFPSIIGNQEERIAHVTGEQKFLQYKEQVIIEKATLLHGHQFHWNEKFEPRFPTYETPLLFFGHSHRAAIYIEKIRTKIDYNLPIHVGNGQTYEINVGSVVESRDWCLYDSEQMTVTFFQAPLHK</sequence>
<comment type="caution">
    <text evidence="3">The sequence shown here is derived from an EMBL/GenBank/DDBJ whole genome shotgun (WGS) entry which is preliminary data.</text>
</comment>
<proteinExistence type="inferred from homology"/>
<dbReference type="InterPro" id="IPR024654">
    <property type="entry name" value="Calcineurin-like_PHP_lpxH"/>
</dbReference>
<organism evidence="3 4">
    <name type="scientific">Lysinibacillus odysseyi 34hs-1 = NBRC 100172</name>
    <dbReference type="NCBI Taxonomy" id="1220589"/>
    <lineage>
        <taxon>Bacteria</taxon>
        <taxon>Bacillati</taxon>
        <taxon>Bacillota</taxon>
        <taxon>Bacilli</taxon>
        <taxon>Bacillales</taxon>
        <taxon>Bacillaceae</taxon>
        <taxon>Lysinibacillus</taxon>
    </lineage>
</organism>
<comment type="similarity">
    <text evidence="1">Belongs to the metallophosphoesterase superfamily. YfcE family.</text>
</comment>
<dbReference type="InterPro" id="IPR029052">
    <property type="entry name" value="Metallo-depent_PP-like"/>
</dbReference>
<evidence type="ECO:0000313" key="4">
    <source>
        <dbReference type="Proteomes" id="UP000030437"/>
    </source>
</evidence>
<evidence type="ECO:0000256" key="1">
    <source>
        <dbReference type="ARBA" id="ARBA00008950"/>
    </source>
</evidence>
<gene>
    <name evidence="3" type="ORF">CD32_04705</name>
</gene>
<dbReference type="SUPFAM" id="SSF56300">
    <property type="entry name" value="Metallo-dependent phosphatases"/>
    <property type="match status" value="1"/>
</dbReference>
<dbReference type="RefSeq" id="WP_036151790.1">
    <property type="nucleotide sequence ID" value="NZ_AVCX01000013.1"/>
</dbReference>
<protein>
    <submittedName>
        <fullName evidence="3">Phosphoesterase</fullName>
    </submittedName>
</protein>
<evidence type="ECO:0000259" key="2">
    <source>
        <dbReference type="Pfam" id="PF12850"/>
    </source>
</evidence>
<evidence type="ECO:0000313" key="3">
    <source>
        <dbReference type="EMBL" id="KGR87035.1"/>
    </source>
</evidence>
<name>A0A0A3IU99_9BACI</name>
<feature type="domain" description="Calcineurin-like phosphoesterase" evidence="2">
    <location>
        <begin position="1"/>
        <end position="175"/>
    </location>
</feature>
<keyword evidence="4" id="KW-1185">Reference proteome</keyword>
<dbReference type="Pfam" id="PF12850">
    <property type="entry name" value="Metallophos_2"/>
    <property type="match status" value="1"/>
</dbReference>
<dbReference type="Proteomes" id="UP000030437">
    <property type="component" value="Unassembled WGS sequence"/>
</dbReference>
<dbReference type="OrthoDB" id="2351901at2"/>
<dbReference type="eggNOG" id="COG0622">
    <property type="taxonomic scope" value="Bacteria"/>
</dbReference>
<dbReference type="EMBL" id="JPVP01000049">
    <property type="protein sequence ID" value="KGR87035.1"/>
    <property type="molecule type" value="Genomic_DNA"/>
</dbReference>
<dbReference type="STRING" id="1220589.CD32_04705"/>
<dbReference type="Gene3D" id="3.60.21.10">
    <property type="match status" value="1"/>
</dbReference>